<dbReference type="Gene3D" id="1.20.120.450">
    <property type="entry name" value="dinb family like domain"/>
    <property type="match status" value="1"/>
</dbReference>
<protein>
    <recommendedName>
        <fullName evidence="3">DinB-like domain-containing protein</fullName>
    </recommendedName>
</protein>
<reference evidence="1 2" key="1">
    <citation type="submission" date="2015-01" db="EMBL/GenBank/DDBJ databases">
        <title>Draft genome sequence of Pedobacter sp. NL19 isolated from sludge of an effluent treatment pond in an abandoned uranium mine.</title>
        <authorList>
            <person name="Santos T."/>
            <person name="Caetano T."/>
            <person name="Covas C."/>
            <person name="Cruz A."/>
            <person name="Mendo S."/>
        </authorList>
    </citation>
    <scope>NUCLEOTIDE SEQUENCE [LARGE SCALE GENOMIC DNA]</scope>
    <source>
        <strain evidence="1 2">NL19</strain>
    </source>
</reference>
<comment type="caution">
    <text evidence="1">The sequence shown here is derived from an EMBL/GenBank/DDBJ whole genome shotgun (WGS) entry which is preliminary data.</text>
</comment>
<dbReference type="SUPFAM" id="SSF109854">
    <property type="entry name" value="DinB/YfiT-like putative metalloenzymes"/>
    <property type="match status" value="1"/>
</dbReference>
<accession>A0A0D0GK86</accession>
<gene>
    <name evidence="1" type="ORF">TH53_08440</name>
</gene>
<evidence type="ECO:0000313" key="1">
    <source>
        <dbReference type="EMBL" id="KIO77657.1"/>
    </source>
</evidence>
<proteinExistence type="predicted"/>
<keyword evidence="2" id="KW-1185">Reference proteome</keyword>
<dbReference type="AlphaFoldDB" id="A0A0D0GK86"/>
<dbReference type="STRING" id="1503925.TH53_08440"/>
<organism evidence="1 2">
    <name type="scientific">Pedobacter lusitanus</name>
    <dbReference type="NCBI Taxonomy" id="1503925"/>
    <lineage>
        <taxon>Bacteria</taxon>
        <taxon>Pseudomonadati</taxon>
        <taxon>Bacteroidota</taxon>
        <taxon>Sphingobacteriia</taxon>
        <taxon>Sphingobacteriales</taxon>
        <taxon>Sphingobacteriaceae</taxon>
        <taxon>Pedobacter</taxon>
    </lineage>
</organism>
<dbReference type="InterPro" id="IPR034660">
    <property type="entry name" value="DinB/YfiT-like"/>
</dbReference>
<dbReference type="EMBL" id="JXRA01000031">
    <property type="protein sequence ID" value="KIO77657.1"/>
    <property type="molecule type" value="Genomic_DNA"/>
</dbReference>
<dbReference type="OrthoDB" id="979560at2"/>
<dbReference type="Proteomes" id="UP000032049">
    <property type="component" value="Unassembled WGS sequence"/>
</dbReference>
<evidence type="ECO:0008006" key="3">
    <source>
        <dbReference type="Google" id="ProtNLM"/>
    </source>
</evidence>
<name>A0A0D0GK86_9SPHI</name>
<sequence>MNPVSNKMYSIIVLYDMHTTFFARALEDISEKDAHSRLDTRANHIAWITGSLVEGRYEMAAILGNKQQQAAHELFKDHKGIQDDVSYPSLESFKQDWIKISAILKDLLLQITDEKLDTAFEMMPGHTFSIYELITFTTYREASCIGQIALWRRLLNYPAMKYD</sequence>
<evidence type="ECO:0000313" key="2">
    <source>
        <dbReference type="Proteomes" id="UP000032049"/>
    </source>
</evidence>